<organism evidence="1 2">
    <name type="scientific">Glycine soja</name>
    <name type="common">Wild soybean</name>
    <dbReference type="NCBI Taxonomy" id="3848"/>
    <lineage>
        <taxon>Eukaryota</taxon>
        <taxon>Viridiplantae</taxon>
        <taxon>Streptophyta</taxon>
        <taxon>Embryophyta</taxon>
        <taxon>Tracheophyta</taxon>
        <taxon>Spermatophyta</taxon>
        <taxon>Magnoliopsida</taxon>
        <taxon>eudicotyledons</taxon>
        <taxon>Gunneridae</taxon>
        <taxon>Pentapetalae</taxon>
        <taxon>rosids</taxon>
        <taxon>fabids</taxon>
        <taxon>Fabales</taxon>
        <taxon>Fabaceae</taxon>
        <taxon>Papilionoideae</taxon>
        <taxon>50 kb inversion clade</taxon>
        <taxon>NPAAA clade</taxon>
        <taxon>indigoferoid/millettioid clade</taxon>
        <taxon>Phaseoleae</taxon>
        <taxon>Glycine</taxon>
        <taxon>Glycine subgen. Soja</taxon>
    </lineage>
</organism>
<feature type="non-terminal residue" evidence="1">
    <location>
        <position position="1"/>
    </location>
</feature>
<gene>
    <name evidence="1" type="ORF">D0Y65_004869</name>
</gene>
<dbReference type="Proteomes" id="UP000289340">
    <property type="component" value="Chromosome 2"/>
</dbReference>
<sequence length="102" mass="11450">KKPQSQSLLFFTLTTHLHSRPFSSSSQSRSSLLFIFTQPHRKSLCHPPQAHCSTRPGLRLASCRCTWVPFSRIRVIWKPLDGFEPGIRSGGEACVTDISGVR</sequence>
<protein>
    <submittedName>
        <fullName evidence="1">Uncharacterized protein</fullName>
    </submittedName>
</protein>
<evidence type="ECO:0000313" key="2">
    <source>
        <dbReference type="Proteomes" id="UP000289340"/>
    </source>
</evidence>
<dbReference type="EMBL" id="QZWG01000002">
    <property type="protein sequence ID" value="RZC26413.1"/>
    <property type="molecule type" value="Genomic_DNA"/>
</dbReference>
<reference evidence="1 2" key="1">
    <citation type="submission" date="2018-09" db="EMBL/GenBank/DDBJ databases">
        <title>A high-quality reference genome of wild soybean provides a powerful tool to mine soybean genomes.</title>
        <authorList>
            <person name="Xie M."/>
            <person name="Chung C.Y.L."/>
            <person name="Li M.-W."/>
            <person name="Wong F.-L."/>
            <person name="Chan T.-F."/>
            <person name="Lam H.-M."/>
        </authorList>
    </citation>
    <scope>NUCLEOTIDE SEQUENCE [LARGE SCALE GENOMIC DNA]</scope>
    <source>
        <strain evidence="2">cv. W05</strain>
        <tissue evidence="1">Hypocotyl of etiolated seedlings</tissue>
    </source>
</reference>
<keyword evidence="2" id="KW-1185">Reference proteome</keyword>
<evidence type="ECO:0000313" key="1">
    <source>
        <dbReference type="EMBL" id="RZC26413.1"/>
    </source>
</evidence>
<name>A0A445LT14_GLYSO</name>
<comment type="caution">
    <text evidence="1">The sequence shown here is derived from an EMBL/GenBank/DDBJ whole genome shotgun (WGS) entry which is preliminary data.</text>
</comment>
<proteinExistence type="predicted"/>
<accession>A0A445LT14</accession>
<dbReference type="AlphaFoldDB" id="A0A445LT14"/>